<dbReference type="PROSITE" id="PS50888">
    <property type="entry name" value="BHLH"/>
    <property type="match status" value="1"/>
</dbReference>
<organism evidence="8 9">
    <name type="scientific">Protopolystoma xenopodis</name>
    <dbReference type="NCBI Taxonomy" id="117903"/>
    <lineage>
        <taxon>Eukaryota</taxon>
        <taxon>Metazoa</taxon>
        <taxon>Spiralia</taxon>
        <taxon>Lophotrochozoa</taxon>
        <taxon>Platyhelminthes</taxon>
        <taxon>Monogenea</taxon>
        <taxon>Polyopisthocotylea</taxon>
        <taxon>Polystomatidea</taxon>
        <taxon>Polystomatidae</taxon>
        <taxon>Protopolystoma</taxon>
    </lineage>
</organism>
<evidence type="ECO:0000256" key="6">
    <source>
        <dbReference type="ARBA" id="ARBA00023242"/>
    </source>
</evidence>
<dbReference type="GO" id="GO:0000981">
    <property type="term" value="F:DNA-binding transcription factor activity, RNA polymerase II-specific"/>
    <property type="evidence" value="ECO:0007669"/>
    <property type="project" value="TreeGrafter"/>
</dbReference>
<dbReference type="Pfam" id="PF00010">
    <property type="entry name" value="HLH"/>
    <property type="match status" value="1"/>
</dbReference>
<dbReference type="Proteomes" id="UP000784294">
    <property type="component" value="Unassembled WGS sequence"/>
</dbReference>
<dbReference type="PANTHER" id="PTHR23349:SF50">
    <property type="entry name" value="PROTEIN TWIST"/>
    <property type="match status" value="1"/>
</dbReference>
<dbReference type="Gene3D" id="4.10.280.10">
    <property type="entry name" value="Helix-loop-helix DNA-binding domain"/>
    <property type="match status" value="1"/>
</dbReference>
<dbReference type="AlphaFoldDB" id="A0A3S5BGX9"/>
<evidence type="ECO:0000256" key="1">
    <source>
        <dbReference type="ARBA" id="ARBA00022473"/>
    </source>
</evidence>
<keyword evidence="9" id="KW-1185">Reference proteome</keyword>
<dbReference type="OrthoDB" id="8583783at2759"/>
<sequence>MLMRPKRNRNDGPLFCLTTLTYFCFHSCDPFTGKYSPHGVSPSLNSCGLPTSSLPLGLTRHPVGSPQMGQTRSQMRHMSNSAATATVATATGTTSAMTTIGSSSSHRASSISGMNGTGNGNGGNCCANQEELQTQRFLANVRERQRTQSLNRAFAELRRIIPTLPSDKLSKIQTLKLATR</sequence>
<evidence type="ECO:0000259" key="7">
    <source>
        <dbReference type="PROSITE" id="PS50888"/>
    </source>
</evidence>
<keyword evidence="6" id="KW-0539">Nucleus</keyword>
<feature type="domain" description="BHLH" evidence="7">
    <location>
        <begin position="134"/>
        <end position="180"/>
    </location>
</feature>
<evidence type="ECO:0000256" key="4">
    <source>
        <dbReference type="ARBA" id="ARBA00023125"/>
    </source>
</evidence>
<dbReference type="InterPro" id="IPR050283">
    <property type="entry name" value="E-box_TF_Regulators"/>
</dbReference>
<accession>A0A3S5BGX9</accession>
<comment type="caution">
    <text evidence="8">The sequence shown here is derived from an EMBL/GenBank/DDBJ whole genome shotgun (WGS) entry which is preliminary data.</text>
</comment>
<dbReference type="GO" id="GO:0000977">
    <property type="term" value="F:RNA polymerase II transcription regulatory region sequence-specific DNA binding"/>
    <property type="evidence" value="ECO:0007669"/>
    <property type="project" value="TreeGrafter"/>
</dbReference>
<dbReference type="GO" id="GO:0030154">
    <property type="term" value="P:cell differentiation"/>
    <property type="evidence" value="ECO:0007669"/>
    <property type="project" value="UniProtKB-KW"/>
</dbReference>
<keyword evidence="5" id="KW-0804">Transcription</keyword>
<dbReference type="InterPro" id="IPR036638">
    <property type="entry name" value="HLH_DNA-bd_sf"/>
</dbReference>
<keyword evidence="2" id="KW-0221">Differentiation</keyword>
<dbReference type="SUPFAM" id="SSF47459">
    <property type="entry name" value="HLH, helix-loop-helix DNA-binding domain"/>
    <property type="match status" value="1"/>
</dbReference>
<dbReference type="PANTHER" id="PTHR23349">
    <property type="entry name" value="BASIC HELIX-LOOP-HELIX TRANSCRIPTION FACTOR, TWIST"/>
    <property type="match status" value="1"/>
</dbReference>
<protein>
    <recommendedName>
        <fullName evidence="7">BHLH domain-containing protein</fullName>
    </recommendedName>
</protein>
<name>A0A3S5BGX9_9PLAT</name>
<keyword evidence="3" id="KW-0805">Transcription regulation</keyword>
<evidence type="ECO:0000256" key="2">
    <source>
        <dbReference type="ARBA" id="ARBA00022782"/>
    </source>
</evidence>
<dbReference type="GO" id="GO:0046983">
    <property type="term" value="F:protein dimerization activity"/>
    <property type="evidence" value="ECO:0007669"/>
    <property type="project" value="InterPro"/>
</dbReference>
<gene>
    <name evidence="8" type="ORF">PXEA_LOCUS17300</name>
</gene>
<keyword evidence="1" id="KW-0217">Developmental protein</keyword>
<evidence type="ECO:0000256" key="3">
    <source>
        <dbReference type="ARBA" id="ARBA00023015"/>
    </source>
</evidence>
<dbReference type="InterPro" id="IPR011598">
    <property type="entry name" value="bHLH_dom"/>
</dbReference>
<keyword evidence="4" id="KW-0238">DNA-binding</keyword>
<proteinExistence type="predicted"/>
<evidence type="ECO:0000313" key="9">
    <source>
        <dbReference type="Proteomes" id="UP000784294"/>
    </source>
</evidence>
<evidence type="ECO:0000256" key="5">
    <source>
        <dbReference type="ARBA" id="ARBA00023163"/>
    </source>
</evidence>
<evidence type="ECO:0000313" key="8">
    <source>
        <dbReference type="EMBL" id="VEL23860.1"/>
    </source>
</evidence>
<dbReference type="EMBL" id="CAAALY010064421">
    <property type="protein sequence ID" value="VEL23860.1"/>
    <property type="molecule type" value="Genomic_DNA"/>
</dbReference>
<dbReference type="SMART" id="SM00353">
    <property type="entry name" value="HLH"/>
    <property type="match status" value="1"/>
</dbReference>
<reference evidence="8" key="1">
    <citation type="submission" date="2018-11" db="EMBL/GenBank/DDBJ databases">
        <authorList>
            <consortium name="Pathogen Informatics"/>
        </authorList>
    </citation>
    <scope>NUCLEOTIDE SEQUENCE</scope>
</reference>